<evidence type="ECO:0000313" key="2">
    <source>
        <dbReference type="EMBL" id="GGS32580.1"/>
    </source>
</evidence>
<dbReference type="EMBL" id="BMSZ01000001">
    <property type="protein sequence ID" value="GGS32580.1"/>
    <property type="molecule type" value="Genomic_DNA"/>
</dbReference>
<sequence length="93" mass="10045">MLATTISDGQGRLLWSGADRPGRMHDQTAMRTGGIAERFRLHPTVTAEVDEGHRGLASEFPDQISAPSKSRRSTRRNDLAWATNLSPSGSGPS</sequence>
<feature type="compositionally biased region" description="Polar residues" evidence="1">
    <location>
        <begin position="83"/>
        <end position="93"/>
    </location>
</feature>
<dbReference type="RefSeq" id="WP_199887267.1">
    <property type="nucleotide sequence ID" value="NZ_BMSZ01000001.1"/>
</dbReference>
<organism evidence="2 3">
    <name type="scientific">Streptomyces badius</name>
    <dbReference type="NCBI Taxonomy" id="1941"/>
    <lineage>
        <taxon>Bacteria</taxon>
        <taxon>Bacillati</taxon>
        <taxon>Actinomycetota</taxon>
        <taxon>Actinomycetes</taxon>
        <taxon>Kitasatosporales</taxon>
        <taxon>Streptomycetaceae</taxon>
        <taxon>Streptomyces</taxon>
    </lineage>
</organism>
<feature type="region of interest" description="Disordered" evidence="1">
    <location>
        <begin position="1"/>
        <end position="27"/>
    </location>
</feature>
<evidence type="ECO:0008006" key="4">
    <source>
        <dbReference type="Google" id="ProtNLM"/>
    </source>
</evidence>
<dbReference type="Proteomes" id="UP000659767">
    <property type="component" value="Unassembled WGS sequence"/>
</dbReference>
<accession>A0ABQ2SMU1</accession>
<gene>
    <name evidence="2" type="ORF">GCM10010253_02050</name>
</gene>
<name>A0ABQ2SMU1_STRBA</name>
<feature type="region of interest" description="Disordered" evidence="1">
    <location>
        <begin position="53"/>
        <end position="93"/>
    </location>
</feature>
<keyword evidence="3" id="KW-1185">Reference proteome</keyword>
<protein>
    <recommendedName>
        <fullName evidence="4">DDE Tnp4 domain-containing protein</fullName>
    </recommendedName>
</protein>
<proteinExistence type="predicted"/>
<comment type="caution">
    <text evidence="2">The sequence shown here is derived from an EMBL/GenBank/DDBJ whole genome shotgun (WGS) entry which is preliminary data.</text>
</comment>
<reference evidence="3" key="1">
    <citation type="journal article" date="2019" name="Int. J. Syst. Evol. Microbiol.">
        <title>The Global Catalogue of Microorganisms (GCM) 10K type strain sequencing project: providing services to taxonomists for standard genome sequencing and annotation.</title>
        <authorList>
            <consortium name="The Broad Institute Genomics Platform"/>
            <consortium name="The Broad Institute Genome Sequencing Center for Infectious Disease"/>
            <person name="Wu L."/>
            <person name="Ma J."/>
        </authorList>
    </citation>
    <scope>NUCLEOTIDE SEQUENCE [LARGE SCALE GENOMIC DNA]</scope>
    <source>
        <strain evidence="3">JCM 4350</strain>
    </source>
</reference>
<evidence type="ECO:0000256" key="1">
    <source>
        <dbReference type="SAM" id="MobiDB-lite"/>
    </source>
</evidence>
<evidence type="ECO:0000313" key="3">
    <source>
        <dbReference type="Proteomes" id="UP000659767"/>
    </source>
</evidence>